<organism evidence="2 3">
    <name type="scientific">Pleurodeles waltl</name>
    <name type="common">Iberian ribbed newt</name>
    <dbReference type="NCBI Taxonomy" id="8319"/>
    <lineage>
        <taxon>Eukaryota</taxon>
        <taxon>Metazoa</taxon>
        <taxon>Chordata</taxon>
        <taxon>Craniata</taxon>
        <taxon>Vertebrata</taxon>
        <taxon>Euteleostomi</taxon>
        <taxon>Amphibia</taxon>
        <taxon>Batrachia</taxon>
        <taxon>Caudata</taxon>
        <taxon>Salamandroidea</taxon>
        <taxon>Salamandridae</taxon>
        <taxon>Pleurodelinae</taxon>
        <taxon>Pleurodeles</taxon>
    </lineage>
</organism>
<feature type="compositionally biased region" description="Basic residues" evidence="1">
    <location>
        <begin position="36"/>
        <end position="45"/>
    </location>
</feature>
<accession>A0AAV7WX54</accession>
<sequence length="131" mass="13962">MRICLAGRLGRVSLYGGPRFGVFWFDHGLLVGPRHWSGRAHRRTRSPGAATNPEPGARTTFNAVTAAPVRAGGAPCPYLAARKRRSSQPTVPPSAPRAPPAQLQVPDAPVGKPSQGPKRTTHPPRPRAPTL</sequence>
<comment type="caution">
    <text evidence="2">The sequence shown here is derived from an EMBL/GenBank/DDBJ whole genome shotgun (WGS) entry which is preliminary data.</text>
</comment>
<dbReference type="AlphaFoldDB" id="A0AAV7WX54"/>
<feature type="region of interest" description="Disordered" evidence="1">
    <location>
        <begin position="81"/>
        <end position="131"/>
    </location>
</feature>
<evidence type="ECO:0000313" key="3">
    <source>
        <dbReference type="Proteomes" id="UP001066276"/>
    </source>
</evidence>
<dbReference type="EMBL" id="JANPWB010000001">
    <property type="protein sequence ID" value="KAJ1217889.1"/>
    <property type="molecule type" value="Genomic_DNA"/>
</dbReference>
<evidence type="ECO:0000256" key="1">
    <source>
        <dbReference type="SAM" id="MobiDB-lite"/>
    </source>
</evidence>
<evidence type="ECO:0000313" key="2">
    <source>
        <dbReference type="EMBL" id="KAJ1217889.1"/>
    </source>
</evidence>
<keyword evidence="3" id="KW-1185">Reference proteome</keyword>
<dbReference type="Proteomes" id="UP001066276">
    <property type="component" value="Chromosome 1_1"/>
</dbReference>
<proteinExistence type="predicted"/>
<protein>
    <submittedName>
        <fullName evidence="2">Uncharacterized protein</fullName>
    </submittedName>
</protein>
<gene>
    <name evidence="2" type="ORF">NDU88_005476</name>
</gene>
<feature type="region of interest" description="Disordered" evidence="1">
    <location>
        <begin position="34"/>
        <end position="58"/>
    </location>
</feature>
<feature type="compositionally biased region" description="Pro residues" evidence="1">
    <location>
        <begin position="90"/>
        <end position="99"/>
    </location>
</feature>
<name>A0AAV7WX54_PLEWA</name>
<reference evidence="2" key="1">
    <citation type="journal article" date="2022" name="bioRxiv">
        <title>Sequencing and chromosome-scale assembly of the giantPleurodeles waltlgenome.</title>
        <authorList>
            <person name="Brown T."/>
            <person name="Elewa A."/>
            <person name="Iarovenko S."/>
            <person name="Subramanian E."/>
            <person name="Araus A.J."/>
            <person name="Petzold A."/>
            <person name="Susuki M."/>
            <person name="Suzuki K.-i.T."/>
            <person name="Hayashi T."/>
            <person name="Toyoda A."/>
            <person name="Oliveira C."/>
            <person name="Osipova E."/>
            <person name="Leigh N.D."/>
            <person name="Simon A."/>
            <person name="Yun M.H."/>
        </authorList>
    </citation>
    <scope>NUCLEOTIDE SEQUENCE</scope>
    <source>
        <strain evidence="2">20211129_DDA</strain>
        <tissue evidence="2">Liver</tissue>
    </source>
</reference>